<gene>
    <name evidence="3" type="primary">20349665</name>
    <name evidence="2" type="ORF">GGTG_09207</name>
</gene>
<dbReference type="GeneID" id="20349665"/>
<dbReference type="EMBL" id="GL385399">
    <property type="protein sequence ID" value="EJT72341.1"/>
    <property type="molecule type" value="Genomic_DNA"/>
</dbReference>
<dbReference type="AlphaFoldDB" id="J3P6R5"/>
<reference evidence="2" key="3">
    <citation type="submission" date="2010-09" db="EMBL/GenBank/DDBJ databases">
        <title>Annotation of Gaeumannomyces graminis var. tritici R3-111a-1.</title>
        <authorList>
            <consortium name="The Broad Institute Genome Sequencing Platform"/>
            <person name="Ma L.-J."/>
            <person name="Dead R."/>
            <person name="Young S.K."/>
            <person name="Zeng Q."/>
            <person name="Gargeya S."/>
            <person name="Fitzgerald M."/>
            <person name="Haas B."/>
            <person name="Abouelleil A."/>
            <person name="Alvarado L."/>
            <person name="Arachchi H.M."/>
            <person name="Berlin A."/>
            <person name="Brown A."/>
            <person name="Chapman S.B."/>
            <person name="Chen Z."/>
            <person name="Dunbar C."/>
            <person name="Freedman E."/>
            <person name="Gearin G."/>
            <person name="Gellesch M."/>
            <person name="Goldberg J."/>
            <person name="Griggs A."/>
            <person name="Gujja S."/>
            <person name="Heiman D."/>
            <person name="Howarth C."/>
            <person name="Larson L."/>
            <person name="Lui A."/>
            <person name="MacDonald P.J.P."/>
            <person name="Mehta T."/>
            <person name="Montmayeur A."/>
            <person name="Murphy C."/>
            <person name="Neiman D."/>
            <person name="Pearson M."/>
            <person name="Priest M."/>
            <person name="Roberts A."/>
            <person name="Saif S."/>
            <person name="Shea T."/>
            <person name="Shenoy N."/>
            <person name="Sisk P."/>
            <person name="Stolte C."/>
            <person name="Sykes S."/>
            <person name="Yandava C."/>
            <person name="Wortman J."/>
            <person name="Nusbaum C."/>
            <person name="Birren B."/>
        </authorList>
    </citation>
    <scope>NUCLEOTIDE SEQUENCE</scope>
    <source>
        <strain evidence="2">R3-111a-1</strain>
    </source>
</reference>
<keyword evidence="4" id="KW-1185">Reference proteome</keyword>
<sequence>MPRPQRQMGRISRVTHDLAKPASDSGTPALGTSYPDCNAPPTAGTTVRTHAVRVSELPVPQPCCCRY</sequence>
<dbReference type="Proteomes" id="UP000006039">
    <property type="component" value="Unassembled WGS sequence"/>
</dbReference>
<dbReference type="HOGENOM" id="CLU_2812514_0_0_1"/>
<evidence type="ECO:0000313" key="2">
    <source>
        <dbReference type="EMBL" id="EJT72341.1"/>
    </source>
</evidence>
<reference evidence="3" key="4">
    <citation type="journal article" date="2015" name="G3 (Bethesda)">
        <title>Genome sequences of three phytopathogenic species of the Magnaporthaceae family of fungi.</title>
        <authorList>
            <person name="Okagaki L.H."/>
            <person name="Nunes C.C."/>
            <person name="Sailsbery J."/>
            <person name="Clay B."/>
            <person name="Brown D."/>
            <person name="John T."/>
            <person name="Oh Y."/>
            <person name="Young N."/>
            <person name="Fitzgerald M."/>
            <person name="Haas B.J."/>
            <person name="Zeng Q."/>
            <person name="Young S."/>
            <person name="Adiconis X."/>
            <person name="Fan L."/>
            <person name="Levin J.Z."/>
            <person name="Mitchell T.K."/>
            <person name="Okubara P.A."/>
            <person name="Farman M.L."/>
            <person name="Kohn L.M."/>
            <person name="Birren B."/>
            <person name="Ma L.-J."/>
            <person name="Dean R.A."/>
        </authorList>
    </citation>
    <scope>NUCLEOTIDE SEQUENCE</scope>
    <source>
        <strain evidence="3">R3-111a-1</strain>
    </source>
</reference>
<dbReference type="RefSeq" id="XP_009225315.1">
    <property type="nucleotide sequence ID" value="XM_009227051.1"/>
</dbReference>
<reference evidence="4" key="1">
    <citation type="submission" date="2010-07" db="EMBL/GenBank/DDBJ databases">
        <title>The genome sequence of Gaeumannomyces graminis var. tritici strain R3-111a-1.</title>
        <authorList>
            <consortium name="The Broad Institute Genome Sequencing Platform"/>
            <person name="Ma L.-J."/>
            <person name="Dead R."/>
            <person name="Young S."/>
            <person name="Zeng Q."/>
            <person name="Koehrsen M."/>
            <person name="Alvarado L."/>
            <person name="Berlin A."/>
            <person name="Chapman S.B."/>
            <person name="Chen Z."/>
            <person name="Freedman E."/>
            <person name="Gellesch M."/>
            <person name="Goldberg J."/>
            <person name="Griggs A."/>
            <person name="Gujja S."/>
            <person name="Heilman E.R."/>
            <person name="Heiman D."/>
            <person name="Hepburn T."/>
            <person name="Howarth C."/>
            <person name="Jen D."/>
            <person name="Larson L."/>
            <person name="Mehta T."/>
            <person name="Neiman D."/>
            <person name="Pearson M."/>
            <person name="Roberts A."/>
            <person name="Saif S."/>
            <person name="Shea T."/>
            <person name="Shenoy N."/>
            <person name="Sisk P."/>
            <person name="Stolte C."/>
            <person name="Sykes S."/>
            <person name="Walk T."/>
            <person name="White J."/>
            <person name="Yandava C."/>
            <person name="Haas B."/>
            <person name="Nusbaum C."/>
            <person name="Birren B."/>
        </authorList>
    </citation>
    <scope>NUCLEOTIDE SEQUENCE [LARGE SCALE GENOMIC DNA]</scope>
    <source>
        <strain evidence="4">R3-111a-1</strain>
    </source>
</reference>
<name>J3P6R5_GAET3</name>
<evidence type="ECO:0000256" key="1">
    <source>
        <dbReference type="SAM" id="MobiDB-lite"/>
    </source>
</evidence>
<accession>J3P6R5</accession>
<dbReference type="VEuPathDB" id="FungiDB:GGTG_09207"/>
<evidence type="ECO:0000313" key="4">
    <source>
        <dbReference type="Proteomes" id="UP000006039"/>
    </source>
</evidence>
<proteinExistence type="predicted"/>
<organism evidence="2">
    <name type="scientific">Gaeumannomyces tritici (strain R3-111a-1)</name>
    <name type="common">Wheat and barley take-all root rot fungus</name>
    <name type="synonym">Gaeumannomyces graminis var. tritici</name>
    <dbReference type="NCBI Taxonomy" id="644352"/>
    <lineage>
        <taxon>Eukaryota</taxon>
        <taxon>Fungi</taxon>
        <taxon>Dikarya</taxon>
        <taxon>Ascomycota</taxon>
        <taxon>Pezizomycotina</taxon>
        <taxon>Sordariomycetes</taxon>
        <taxon>Sordariomycetidae</taxon>
        <taxon>Magnaporthales</taxon>
        <taxon>Magnaporthaceae</taxon>
        <taxon>Gaeumannomyces</taxon>
    </lineage>
</organism>
<evidence type="ECO:0000313" key="3">
    <source>
        <dbReference type="EnsemblFungi" id="EJT72341"/>
    </source>
</evidence>
<reference evidence="2" key="2">
    <citation type="submission" date="2010-07" db="EMBL/GenBank/DDBJ databases">
        <authorList>
            <consortium name="The Broad Institute Genome Sequencing Platform"/>
            <consortium name="Broad Institute Genome Sequencing Center for Infectious Disease"/>
            <person name="Ma L.-J."/>
            <person name="Dead R."/>
            <person name="Young S."/>
            <person name="Zeng Q."/>
            <person name="Koehrsen M."/>
            <person name="Alvarado L."/>
            <person name="Berlin A."/>
            <person name="Chapman S.B."/>
            <person name="Chen Z."/>
            <person name="Freedman E."/>
            <person name="Gellesch M."/>
            <person name="Goldberg J."/>
            <person name="Griggs A."/>
            <person name="Gujja S."/>
            <person name="Heilman E.R."/>
            <person name="Heiman D."/>
            <person name="Hepburn T."/>
            <person name="Howarth C."/>
            <person name="Jen D."/>
            <person name="Larson L."/>
            <person name="Mehta T."/>
            <person name="Neiman D."/>
            <person name="Pearson M."/>
            <person name="Roberts A."/>
            <person name="Saif S."/>
            <person name="Shea T."/>
            <person name="Shenoy N."/>
            <person name="Sisk P."/>
            <person name="Stolte C."/>
            <person name="Sykes S."/>
            <person name="Walk T."/>
            <person name="White J."/>
            <person name="Yandava C."/>
            <person name="Haas B."/>
            <person name="Nusbaum C."/>
            <person name="Birren B."/>
        </authorList>
    </citation>
    <scope>NUCLEOTIDE SEQUENCE</scope>
    <source>
        <strain evidence="2">R3-111a-1</strain>
    </source>
</reference>
<reference evidence="3" key="5">
    <citation type="submission" date="2018-04" db="UniProtKB">
        <authorList>
            <consortium name="EnsemblFungi"/>
        </authorList>
    </citation>
    <scope>IDENTIFICATION</scope>
    <source>
        <strain evidence="3">R3-111a-1</strain>
    </source>
</reference>
<feature type="region of interest" description="Disordered" evidence="1">
    <location>
        <begin position="1"/>
        <end position="40"/>
    </location>
</feature>
<dbReference type="EnsemblFungi" id="EJT72341">
    <property type="protein sequence ID" value="EJT72341"/>
    <property type="gene ID" value="GGTG_09207"/>
</dbReference>
<protein>
    <submittedName>
        <fullName evidence="2 3">Uncharacterized protein</fullName>
    </submittedName>
</protein>